<dbReference type="RefSeq" id="WP_344574713.1">
    <property type="nucleotide sequence ID" value="NZ_BAAARK010000005.1"/>
</dbReference>
<protein>
    <submittedName>
        <fullName evidence="7">ATP-grasp domain-containing protein</fullName>
    </submittedName>
</protein>
<evidence type="ECO:0000256" key="5">
    <source>
        <dbReference type="SAM" id="MobiDB-lite"/>
    </source>
</evidence>
<dbReference type="PROSITE" id="PS50975">
    <property type="entry name" value="ATP_GRASP"/>
    <property type="match status" value="1"/>
</dbReference>
<reference evidence="7 8" key="1">
    <citation type="journal article" date="2019" name="Int. J. Syst. Evol. Microbiol.">
        <title>The Global Catalogue of Microorganisms (GCM) 10K type strain sequencing project: providing services to taxonomists for standard genome sequencing and annotation.</title>
        <authorList>
            <consortium name="The Broad Institute Genomics Platform"/>
            <consortium name="The Broad Institute Genome Sequencing Center for Infectious Disease"/>
            <person name="Wu L."/>
            <person name="Ma J."/>
        </authorList>
    </citation>
    <scope>NUCLEOTIDE SEQUENCE [LARGE SCALE GENOMIC DNA]</scope>
    <source>
        <strain evidence="7 8">JCM 16374</strain>
    </source>
</reference>
<evidence type="ECO:0000256" key="1">
    <source>
        <dbReference type="ARBA" id="ARBA00022598"/>
    </source>
</evidence>
<evidence type="ECO:0000313" key="8">
    <source>
        <dbReference type="Proteomes" id="UP001500994"/>
    </source>
</evidence>
<evidence type="ECO:0000256" key="3">
    <source>
        <dbReference type="ARBA" id="ARBA00022840"/>
    </source>
</evidence>
<dbReference type="Pfam" id="PF18603">
    <property type="entry name" value="LAL_C2"/>
    <property type="match status" value="1"/>
</dbReference>
<dbReference type="EMBL" id="BAAARK010000005">
    <property type="protein sequence ID" value="GAA2655023.1"/>
    <property type="molecule type" value="Genomic_DNA"/>
</dbReference>
<evidence type="ECO:0000256" key="2">
    <source>
        <dbReference type="ARBA" id="ARBA00022741"/>
    </source>
</evidence>
<dbReference type="Gene3D" id="3.30.470.20">
    <property type="entry name" value="ATP-grasp fold, B domain"/>
    <property type="match status" value="1"/>
</dbReference>
<keyword evidence="2 4" id="KW-0547">Nucleotide-binding</keyword>
<evidence type="ECO:0000313" key="7">
    <source>
        <dbReference type="EMBL" id="GAA2655023.1"/>
    </source>
</evidence>
<name>A0ABN3RKL8_9ACTN</name>
<dbReference type="InterPro" id="IPR052032">
    <property type="entry name" value="ATP-dep_AA_Ligase"/>
</dbReference>
<comment type="caution">
    <text evidence="7">The sequence shown here is derived from an EMBL/GenBank/DDBJ whole genome shotgun (WGS) entry which is preliminary data.</text>
</comment>
<dbReference type="InterPro" id="IPR040570">
    <property type="entry name" value="LAL_C2"/>
</dbReference>
<feature type="region of interest" description="Disordered" evidence="5">
    <location>
        <begin position="419"/>
        <end position="455"/>
    </location>
</feature>
<keyword evidence="1" id="KW-0436">Ligase</keyword>
<feature type="domain" description="ATP-grasp" evidence="6">
    <location>
        <begin position="124"/>
        <end position="323"/>
    </location>
</feature>
<evidence type="ECO:0000256" key="4">
    <source>
        <dbReference type="PROSITE-ProRule" id="PRU00409"/>
    </source>
</evidence>
<dbReference type="PANTHER" id="PTHR43585:SF2">
    <property type="entry name" value="ATP-GRASP ENZYME FSQD"/>
    <property type="match status" value="1"/>
</dbReference>
<dbReference type="InterPro" id="IPR011761">
    <property type="entry name" value="ATP-grasp"/>
</dbReference>
<gene>
    <name evidence="7" type="ORF">GCM10009864_20310</name>
</gene>
<sequence>MNANRPPVLLMADDRATSFTRYAARALPDHLVLLRFAEARRDLADDYLRETAHLPAFWVREGVPLAAEAQRYAAWVRGLPRAPDRFCNPSEPRQALAQRFAALAGLPHLTERQVRWVRDKGAMKDRFRELGLRTARYARVASPQQVRDFAARCGWPVVLKPVDSFACVDTHRLSGPADLAALSGPAFGARDWLVEEFLGGTEWEVCALLHAGQVLDVWPSAMPCRPLDIVDGAMNANISVATDEVPALAATPAASRAALHALVQRIATGMDLDHGYVHMEFFVIDGEVHAGEIGLRIAGCEITANHGHAYGFDVFGATLDVYLGRRPELRYGRRRCAGDLLLPLPGSGTVRALTAREELLRIPGVLDAVLKVGVGDPVAARRASHNASGHVHVSGATIREVEARMRQVLDAFTIEVVPRVPRPADPPPRGGAGVVEPPRPAPRLSDVPGHGAAGP</sequence>
<keyword evidence="3 4" id="KW-0067">ATP-binding</keyword>
<dbReference type="PANTHER" id="PTHR43585">
    <property type="entry name" value="FUMIPYRROLE BIOSYNTHESIS PROTEIN C"/>
    <property type="match status" value="1"/>
</dbReference>
<dbReference type="SUPFAM" id="SSF56059">
    <property type="entry name" value="Glutathione synthetase ATP-binding domain-like"/>
    <property type="match status" value="1"/>
</dbReference>
<dbReference type="Proteomes" id="UP001500994">
    <property type="component" value="Unassembled WGS sequence"/>
</dbReference>
<proteinExistence type="predicted"/>
<accession>A0ABN3RKL8</accession>
<organism evidence="7 8">
    <name type="scientific">Streptomyces lunalinharesii</name>
    <dbReference type="NCBI Taxonomy" id="333384"/>
    <lineage>
        <taxon>Bacteria</taxon>
        <taxon>Bacillati</taxon>
        <taxon>Actinomycetota</taxon>
        <taxon>Actinomycetes</taxon>
        <taxon>Kitasatosporales</taxon>
        <taxon>Streptomycetaceae</taxon>
        <taxon>Streptomyces</taxon>
    </lineage>
</organism>
<evidence type="ECO:0000259" key="6">
    <source>
        <dbReference type="PROSITE" id="PS50975"/>
    </source>
</evidence>
<keyword evidence="8" id="KW-1185">Reference proteome</keyword>
<feature type="compositionally biased region" description="Pro residues" evidence="5">
    <location>
        <begin position="420"/>
        <end position="429"/>
    </location>
</feature>